<accession>A0A5R9DUR6</accession>
<dbReference type="InterPro" id="IPR013762">
    <property type="entry name" value="Integrase-like_cat_sf"/>
</dbReference>
<dbReference type="GO" id="GO:0015074">
    <property type="term" value="P:DNA integration"/>
    <property type="evidence" value="ECO:0007669"/>
    <property type="project" value="InterPro"/>
</dbReference>
<dbReference type="Gene3D" id="1.10.443.10">
    <property type="entry name" value="Intergrase catalytic core"/>
    <property type="match status" value="1"/>
</dbReference>
<sequence>MNITKDTMVENLDVNGYTYFRILSYSGARKSEILALKWSDIDLDTSTLNISKTLTRGLNNKIIMQPTKTVNGRRVIDMDYDSMKLLKQWKMYQAQFMLKLGFNTNTHEQNVFANTRNNFYSINVPNNRMRNVQKRNGLK</sequence>
<evidence type="ECO:0000256" key="1">
    <source>
        <dbReference type="ARBA" id="ARBA00023172"/>
    </source>
</evidence>
<name>A0A5R9DUR6_9LACT</name>
<organism evidence="3 4">
    <name type="scientific">Ruoffia tabacinasalis</name>
    <dbReference type="NCBI Taxonomy" id="87458"/>
    <lineage>
        <taxon>Bacteria</taxon>
        <taxon>Bacillati</taxon>
        <taxon>Bacillota</taxon>
        <taxon>Bacilli</taxon>
        <taxon>Lactobacillales</taxon>
        <taxon>Aerococcaceae</taxon>
        <taxon>Ruoffia</taxon>
    </lineage>
</organism>
<evidence type="ECO:0000313" key="3">
    <source>
        <dbReference type="EMBL" id="TLQ41042.1"/>
    </source>
</evidence>
<protein>
    <submittedName>
        <fullName evidence="3">Site-specific integrase</fullName>
    </submittedName>
</protein>
<dbReference type="Pfam" id="PF00589">
    <property type="entry name" value="Phage_integrase"/>
    <property type="match status" value="1"/>
</dbReference>
<dbReference type="Proteomes" id="UP000306420">
    <property type="component" value="Unassembled WGS sequence"/>
</dbReference>
<dbReference type="CDD" id="cd01189">
    <property type="entry name" value="INT_ICEBs1_C_like"/>
    <property type="match status" value="1"/>
</dbReference>
<dbReference type="GO" id="GO:0006310">
    <property type="term" value="P:DNA recombination"/>
    <property type="evidence" value="ECO:0007669"/>
    <property type="project" value="UniProtKB-KW"/>
</dbReference>
<dbReference type="PROSITE" id="PS51898">
    <property type="entry name" value="TYR_RECOMBINASE"/>
    <property type="match status" value="1"/>
</dbReference>
<dbReference type="SUPFAM" id="SSF56349">
    <property type="entry name" value="DNA breaking-rejoining enzymes"/>
    <property type="match status" value="1"/>
</dbReference>
<dbReference type="AlphaFoldDB" id="A0A5R9DUR6"/>
<dbReference type="InterPro" id="IPR002104">
    <property type="entry name" value="Integrase_catalytic"/>
</dbReference>
<comment type="caution">
    <text evidence="3">The sequence shown here is derived from an EMBL/GenBank/DDBJ whole genome shotgun (WGS) entry which is preliminary data.</text>
</comment>
<dbReference type="InterPro" id="IPR011010">
    <property type="entry name" value="DNA_brk_join_enz"/>
</dbReference>
<dbReference type="GO" id="GO:0003677">
    <property type="term" value="F:DNA binding"/>
    <property type="evidence" value="ECO:0007669"/>
    <property type="project" value="InterPro"/>
</dbReference>
<evidence type="ECO:0000259" key="2">
    <source>
        <dbReference type="PROSITE" id="PS51898"/>
    </source>
</evidence>
<proteinExistence type="predicted"/>
<feature type="domain" description="Tyr recombinase" evidence="2">
    <location>
        <begin position="1"/>
        <end position="139"/>
    </location>
</feature>
<dbReference type="EMBL" id="VBSP01000021">
    <property type="protein sequence ID" value="TLQ41042.1"/>
    <property type="molecule type" value="Genomic_DNA"/>
</dbReference>
<gene>
    <name evidence="3" type="ORF">FEZ33_06965</name>
</gene>
<evidence type="ECO:0000313" key="4">
    <source>
        <dbReference type="Proteomes" id="UP000306420"/>
    </source>
</evidence>
<reference evidence="3 4" key="1">
    <citation type="submission" date="2019-05" db="EMBL/GenBank/DDBJ databases">
        <title>The metagenome of a microbial culture collection derived from dairy environment covers the genomic content of the human microbiome.</title>
        <authorList>
            <person name="Roder T."/>
            <person name="Wuthrich D."/>
            <person name="Sattari Z."/>
            <person name="Von Ah U."/>
            <person name="Bar C."/>
            <person name="Ronchi F."/>
            <person name="Macpherson A.J."/>
            <person name="Ganal-Vonarburg S.C."/>
            <person name="Bruggmann R."/>
            <person name="Vergeres G."/>
        </authorList>
    </citation>
    <scope>NUCLEOTIDE SEQUENCE [LARGE SCALE GENOMIC DNA]</scope>
    <source>
        <strain evidence="3 4">FAM 24227</strain>
    </source>
</reference>
<keyword evidence="1" id="KW-0233">DNA recombination</keyword>